<dbReference type="EMBL" id="JBDKWZ010000017">
    <property type="protein sequence ID" value="MEN7550825.1"/>
    <property type="molecule type" value="Genomic_DNA"/>
</dbReference>
<dbReference type="Gene3D" id="3.40.50.720">
    <property type="entry name" value="NAD(P)-binding Rossmann-like Domain"/>
    <property type="match status" value="1"/>
</dbReference>
<name>A0AAW9S6L4_9BACT</name>
<reference evidence="3 4" key="1">
    <citation type="submission" date="2024-04" db="EMBL/GenBank/DDBJ databases">
        <title>Novel genus in family Flammeovirgaceae.</title>
        <authorList>
            <person name="Nguyen T.H."/>
            <person name="Vuong T.Q."/>
            <person name="Le H."/>
            <person name="Kim S.-G."/>
        </authorList>
    </citation>
    <scope>NUCLEOTIDE SEQUENCE [LARGE SCALE GENOMIC DNA]</scope>
    <source>
        <strain evidence="3 4">JCM 23209</strain>
    </source>
</reference>
<dbReference type="Gene3D" id="3.30.360.10">
    <property type="entry name" value="Dihydrodipicolinate Reductase, domain 2"/>
    <property type="match status" value="1"/>
</dbReference>
<feature type="domain" description="Gfo/Idh/MocA-like oxidoreductase N-terminal" evidence="1">
    <location>
        <begin position="45"/>
        <end position="168"/>
    </location>
</feature>
<dbReference type="Pfam" id="PF19051">
    <property type="entry name" value="GFO_IDH_MocA_C2"/>
    <property type="match status" value="1"/>
</dbReference>
<dbReference type="Pfam" id="PF01408">
    <property type="entry name" value="GFO_IDH_MocA"/>
    <property type="match status" value="1"/>
</dbReference>
<dbReference type="GO" id="GO:0000166">
    <property type="term" value="F:nucleotide binding"/>
    <property type="evidence" value="ECO:0007669"/>
    <property type="project" value="InterPro"/>
</dbReference>
<evidence type="ECO:0000259" key="1">
    <source>
        <dbReference type="Pfam" id="PF01408"/>
    </source>
</evidence>
<evidence type="ECO:0000313" key="3">
    <source>
        <dbReference type="EMBL" id="MEN7550825.1"/>
    </source>
</evidence>
<dbReference type="PANTHER" id="PTHR43818:SF5">
    <property type="entry name" value="OXIDOREDUCTASE FAMILY PROTEIN"/>
    <property type="match status" value="1"/>
</dbReference>
<dbReference type="SUPFAM" id="SSF55347">
    <property type="entry name" value="Glyceraldehyde-3-phosphate dehydrogenase-like, C-terminal domain"/>
    <property type="match status" value="1"/>
</dbReference>
<organism evidence="3 4">
    <name type="scientific">Rapidithrix thailandica</name>
    <dbReference type="NCBI Taxonomy" id="413964"/>
    <lineage>
        <taxon>Bacteria</taxon>
        <taxon>Pseudomonadati</taxon>
        <taxon>Bacteroidota</taxon>
        <taxon>Cytophagia</taxon>
        <taxon>Cytophagales</taxon>
        <taxon>Flammeovirgaceae</taxon>
        <taxon>Rapidithrix</taxon>
    </lineage>
</organism>
<dbReference type="InterPro" id="IPR036291">
    <property type="entry name" value="NAD(P)-bd_dom_sf"/>
</dbReference>
<protein>
    <submittedName>
        <fullName evidence="3">Gfo/Idh/MocA family oxidoreductase</fullName>
    </submittedName>
</protein>
<feature type="domain" description="Gfo/Idh/MocA-like oxidoreductase bacterial type C-terminal" evidence="2">
    <location>
        <begin position="210"/>
        <end position="443"/>
    </location>
</feature>
<proteinExistence type="predicted"/>
<dbReference type="InterPro" id="IPR050463">
    <property type="entry name" value="Gfo/Idh/MocA_oxidrdct_glycsds"/>
</dbReference>
<sequence length="447" mass="50239">MKKLKKSTTNARRDFLKKSAIGGMGLAFSFSAKSYANILGANDRVNFAVIGINGRGQALTHAIADSKNTSLGYLCDVDTRAMEKGIQLFSERTGKKPKTEEDFRKLLEIKDVDAIAIATPDHLHAPMAIAGVAAGKHVYVEKPCCHNPQEGEWLVEAQKKHGKVVQMGNQQRSAPTSIQAMLDIQEGLIGEVYFGKAWYSNKRGTIGTGKKVATPEWLNWDLWQGPAPRRDFQDIWVHYNWHWFWHWGTGEINNNGTHEIDICRWALGVKYPTKVTSNGGRYHFDDDWEFYDTQVANFEFEGGKMITWEGKSCNPSKYHNRGRGATIHGTKGTILLDRNIYIAWDLDGNKLKEITENDASATTDTVGRGSLDVKHMSNFLDAIREGKQQNSPIDEGYKSNLLCHLGNISQKVGRNLLIDPNTGKILGDGEAMQMWGRTYEKGWEPRY</sequence>
<evidence type="ECO:0000259" key="2">
    <source>
        <dbReference type="Pfam" id="PF19051"/>
    </source>
</evidence>
<gene>
    <name evidence="3" type="ORF">AAG747_23090</name>
</gene>
<dbReference type="PANTHER" id="PTHR43818">
    <property type="entry name" value="BCDNA.GH03377"/>
    <property type="match status" value="1"/>
</dbReference>
<dbReference type="SUPFAM" id="SSF51735">
    <property type="entry name" value="NAD(P)-binding Rossmann-fold domains"/>
    <property type="match status" value="1"/>
</dbReference>
<keyword evidence="4" id="KW-1185">Reference proteome</keyword>
<dbReference type="InterPro" id="IPR006311">
    <property type="entry name" value="TAT_signal"/>
</dbReference>
<accession>A0AAW9S6L4</accession>
<dbReference type="InterPro" id="IPR043906">
    <property type="entry name" value="Gfo/Idh/MocA_OxRdtase_bact_C"/>
</dbReference>
<dbReference type="PROSITE" id="PS51318">
    <property type="entry name" value="TAT"/>
    <property type="match status" value="1"/>
</dbReference>
<dbReference type="AlphaFoldDB" id="A0AAW9S6L4"/>
<dbReference type="Proteomes" id="UP001403385">
    <property type="component" value="Unassembled WGS sequence"/>
</dbReference>
<dbReference type="RefSeq" id="WP_346823607.1">
    <property type="nucleotide sequence ID" value="NZ_JBDKWZ010000017.1"/>
</dbReference>
<comment type="caution">
    <text evidence="3">The sequence shown here is derived from an EMBL/GenBank/DDBJ whole genome shotgun (WGS) entry which is preliminary data.</text>
</comment>
<evidence type="ECO:0000313" key="4">
    <source>
        <dbReference type="Proteomes" id="UP001403385"/>
    </source>
</evidence>
<dbReference type="InterPro" id="IPR000683">
    <property type="entry name" value="Gfo/Idh/MocA-like_OxRdtase_N"/>
</dbReference>